<dbReference type="InterPro" id="IPR012338">
    <property type="entry name" value="Beta-lactam/transpept-like"/>
</dbReference>
<dbReference type="AlphaFoldDB" id="A0A6A7APA1"/>
<feature type="domain" description="Beta-lactamase-related" evidence="3">
    <location>
        <begin position="1"/>
        <end position="313"/>
    </location>
</feature>
<evidence type="ECO:0000259" key="3">
    <source>
        <dbReference type="Pfam" id="PF00144"/>
    </source>
</evidence>
<gene>
    <name evidence="4" type="ORF">T440DRAFT_494233</name>
</gene>
<keyword evidence="2" id="KW-0378">Hydrolase</keyword>
<keyword evidence="5" id="KW-1185">Reference proteome</keyword>
<dbReference type="SUPFAM" id="SSF56601">
    <property type="entry name" value="beta-lactamase/transpeptidase-like"/>
    <property type="match status" value="1"/>
</dbReference>
<organism evidence="4 5">
    <name type="scientific">Plenodomus tracheiphilus IPT5</name>
    <dbReference type="NCBI Taxonomy" id="1408161"/>
    <lineage>
        <taxon>Eukaryota</taxon>
        <taxon>Fungi</taxon>
        <taxon>Dikarya</taxon>
        <taxon>Ascomycota</taxon>
        <taxon>Pezizomycotina</taxon>
        <taxon>Dothideomycetes</taxon>
        <taxon>Pleosporomycetidae</taxon>
        <taxon>Pleosporales</taxon>
        <taxon>Pleosporineae</taxon>
        <taxon>Leptosphaeriaceae</taxon>
        <taxon>Plenodomus</taxon>
    </lineage>
</organism>
<evidence type="ECO:0000256" key="1">
    <source>
        <dbReference type="ARBA" id="ARBA00009009"/>
    </source>
</evidence>
<sequence length="339" mass="37991">MASCAKLVTTIATLQCVERGQVSLDEPVERILPELANPNIIKRSAVNLDEGSEQFEMVPSKIKITLRHLLSHTSGLAYDMMDPLLKTWRASRQEKPLGMTGKLMEAYVVPLLFEPGEGWAYSGGIDLAGEIVARLNQVSLEEYLQENVFGPLGMRSTTFRPQNRPELLQRLVKMTQREQTGHLTESMSLWPHMVQKDCGGVGLYSTVNDYTKILGDLLQEKPKILKPVTVDLLFAPQLERGSRAMLALHKSPMLQSMTGVEDQNNAINFGLGALYFEEDVGYHKKDSIVWSGLPNHYWFANRKNGAAGVYSSQIIPSRDPSSVYLAQEFVKHVYQVKKP</sequence>
<dbReference type="InterPro" id="IPR001466">
    <property type="entry name" value="Beta-lactam-related"/>
</dbReference>
<dbReference type="EMBL" id="MU006415">
    <property type="protein sequence ID" value="KAF2844118.1"/>
    <property type="molecule type" value="Genomic_DNA"/>
</dbReference>
<accession>A0A6A7APA1</accession>
<dbReference type="GO" id="GO:0016787">
    <property type="term" value="F:hydrolase activity"/>
    <property type="evidence" value="ECO:0007669"/>
    <property type="project" value="UniProtKB-KW"/>
</dbReference>
<comment type="similarity">
    <text evidence="1">Belongs to the class-A beta-lactamase family.</text>
</comment>
<reference evidence="4" key="1">
    <citation type="submission" date="2020-01" db="EMBL/GenBank/DDBJ databases">
        <authorList>
            <consortium name="DOE Joint Genome Institute"/>
            <person name="Haridas S."/>
            <person name="Albert R."/>
            <person name="Binder M."/>
            <person name="Bloem J."/>
            <person name="Labutti K."/>
            <person name="Salamov A."/>
            <person name="Andreopoulos B."/>
            <person name="Baker S.E."/>
            <person name="Barry K."/>
            <person name="Bills G."/>
            <person name="Bluhm B.H."/>
            <person name="Cannon C."/>
            <person name="Castanera R."/>
            <person name="Culley D.E."/>
            <person name="Daum C."/>
            <person name="Ezra D."/>
            <person name="Gonzalez J.B."/>
            <person name="Henrissat B."/>
            <person name="Kuo A."/>
            <person name="Liang C."/>
            <person name="Lipzen A."/>
            <person name="Lutzoni F."/>
            <person name="Magnuson J."/>
            <person name="Mondo S."/>
            <person name="Nolan M."/>
            <person name="Ohm R."/>
            <person name="Pangilinan J."/>
            <person name="Park H.-J."/>
            <person name="Ramirez L."/>
            <person name="Alfaro M."/>
            <person name="Sun H."/>
            <person name="Tritt A."/>
            <person name="Yoshinaga Y."/>
            <person name="Zwiers L.-H."/>
            <person name="Turgeon B.G."/>
            <person name="Goodwin S.B."/>
            <person name="Spatafora J.W."/>
            <person name="Crous P.W."/>
            <person name="Grigoriev I.V."/>
        </authorList>
    </citation>
    <scope>NUCLEOTIDE SEQUENCE</scope>
    <source>
        <strain evidence="4">IPT5</strain>
    </source>
</reference>
<dbReference type="OrthoDB" id="428260at2759"/>
<name>A0A6A7APA1_9PLEO</name>
<dbReference type="PANTHER" id="PTHR43283">
    <property type="entry name" value="BETA-LACTAMASE-RELATED"/>
    <property type="match status" value="1"/>
</dbReference>
<dbReference type="Proteomes" id="UP000799423">
    <property type="component" value="Unassembled WGS sequence"/>
</dbReference>
<evidence type="ECO:0000313" key="5">
    <source>
        <dbReference type="Proteomes" id="UP000799423"/>
    </source>
</evidence>
<dbReference type="Pfam" id="PF00144">
    <property type="entry name" value="Beta-lactamase"/>
    <property type="match status" value="1"/>
</dbReference>
<evidence type="ECO:0000313" key="4">
    <source>
        <dbReference type="EMBL" id="KAF2844118.1"/>
    </source>
</evidence>
<dbReference type="PANTHER" id="PTHR43283:SF17">
    <property type="entry name" value="(LOVD), PUTATIVE (AFU_ORTHOLOGUE AFUA_5G00920)-RELATED"/>
    <property type="match status" value="1"/>
</dbReference>
<dbReference type="Gene3D" id="3.40.710.10">
    <property type="entry name" value="DD-peptidase/beta-lactamase superfamily"/>
    <property type="match status" value="1"/>
</dbReference>
<evidence type="ECO:0000256" key="2">
    <source>
        <dbReference type="ARBA" id="ARBA00022801"/>
    </source>
</evidence>
<protein>
    <submittedName>
        <fullName evidence="4">Beta-lactamase/transpeptidase-like protein</fullName>
    </submittedName>
</protein>
<proteinExistence type="inferred from homology"/>
<dbReference type="InterPro" id="IPR050789">
    <property type="entry name" value="Diverse_Enzym_Activities"/>
</dbReference>